<protein>
    <submittedName>
        <fullName evidence="2">Uncharacterized protein</fullName>
    </submittedName>
</protein>
<feature type="region of interest" description="Disordered" evidence="1">
    <location>
        <begin position="456"/>
        <end position="485"/>
    </location>
</feature>
<feature type="compositionally biased region" description="Low complexity" evidence="1">
    <location>
        <begin position="461"/>
        <end position="472"/>
    </location>
</feature>
<keyword evidence="3" id="KW-1185">Reference proteome</keyword>
<evidence type="ECO:0000313" key="2">
    <source>
        <dbReference type="EMBL" id="CAL1588418.1"/>
    </source>
</evidence>
<feature type="compositionally biased region" description="Polar residues" evidence="1">
    <location>
        <begin position="244"/>
        <end position="256"/>
    </location>
</feature>
<accession>A0AAV2KEK9</accession>
<feature type="compositionally biased region" description="Low complexity" evidence="1">
    <location>
        <begin position="38"/>
        <end position="48"/>
    </location>
</feature>
<feature type="compositionally biased region" description="Polar residues" evidence="1">
    <location>
        <begin position="10"/>
        <end position="19"/>
    </location>
</feature>
<feature type="compositionally biased region" description="Polar residues" evidence="1">
    <location>
        <begin position="318"/>
        <end position="346"/>
    </location>
</feature>
<dbReference type="GO" id="GO:0005634">
    <property type="term" value="C:nucleus"/>
    <property type="evidence" value="ECO:0007669"/>
    <property type="project" value="TreeGrafter"/>
</dbReference>
<dbReference type="GO" id="GO:0006357">
    <property type="term" value="P:regulation of transcription by RNA polymerase II"/>
    <property type="evidence" value="ECO:0007669"/>
    <property type="project" value="TreeGrafter"/>
</dbReference>
<organism evidence="2 3">
    <name type="scientific">Knipowitschia caucasica</name>
    <name type="common">Caucasian dwarf goby</name>
    <name type="synonym">Pomatoschistus caucasicus</name>
    <dbReference type="NCBI Taxonomy" id="637954"/>
    <lineage>
        <taxon>Eukaryota</taxon>
        <taxon>Metazoa</taxon>
        <taxon>Chordata</taxon>
        <taxon>Craniata</taxon>
        <taxon>Vertebrata</taxon>
        <taxon>Euteleostomi</taxon>
        <taxon>Actinopterygii</taxon>
        <taxon>Neopterygii</taxon>
        <taxon>Teleostei</taxon>
        <taxon>Neoteleostei</taxon>
        <taxon>Acanthomorphata</taxon>
        <taxon>Gobiaria</taxon>
        <taxon>Gobiiformes</taxon>
        <taxon>Gobioidei</taxon>
        <taxon>Gobiidae</taxon>
        <taxon>Gobiinae</taxon>
        <taxon>Knipowitschia</taxon>
    </lineage>
</organism>
<name>A0AAV2KEK9_KNICA</name>
<dbReference type="PANTHER" id="PTHR14955">
    <property type="entry name" value="RETINOIC ACID INDUCED 1/TRANSCRIPTION FACTOR 20"/>
    <property type="match status" value="1"/>
</dbReference>
<proteinExistence type="predicted"/>
<reference evidence="2 3" key="1">
    <citation type="submission" date="2024-04" db="EMBL/GenBank/DDBJ databases">
        <authorList>
            <person name="Waldvogel A.-M."/>
            <person name="Schoenle A."/>
        </authorList>
    </citation>
    <scope>NUCLEOTIDE SEQUENCE [LARGE SCALE GENOMIC DNA]</scope>
</reference>
<feature type="region of interest" description="Disordered" evidence="1">
    <location>
        <begin position="318"/>
        <end position="408"/>
    </location>
</feature>
<dbReference type="EMBL" id="OZ035840">
    <property type="protein sequence ID" value="CAL1588418.1"/>
    <property type="molecule type" value="Genomic_DNA"/>
</dbReference>
<feature type="compositionally biased region" description="Basic and acidic residues" evidence="1">
    <location>
        <begin position="21"/>
        <end position="32"/>
    </location>
</feature>
<feature type="region of interest" description="Disordered" evidence="1">
    <location>
        <begin position="1"/>
        <end position="130"/>
    </location>
</feature>
<evidence type="ECO:0000313" key="3">
    <source>
        <dbReference type="Proteomes" id="UP001497482"/>
    </source>
</evidence>
<feature type="compositionally biased region" description="Low complexity" evidence="1">
    <location>
        <begin position="358"/>
        <end position="375"/>
    </location>
</feature>
<gene>
    <name evidence="2" type="ORF">KC01_LOCUS18217</name>
</gene>
<feature type="compositionally biased region" description="Low complexity" evidence="1">
    <location>
        <begin position="257"/>
        <end position="271"/>
    </location>
</feature>
<feature type="region of interest" description="Disordered" evidence="1">
    <location>
        <begin position="244"/>
        <end position="297"/>
    </location>
</feature>
<dbReference type="PANTHER" id="PTHR14955:SF6">
    <property type="entry name" value="RETINOIC ACID-INDUCED PROTEIN 1"/>
    <property type="match status" value="1"/>
</dbReference>
<sequence length="546" mass="59805">MQSFRERSTGYHSNQTCYQQEPHELSRLDTYRQHPQHPHTGPGPHPGQCRPGYDPHPLTSPSSMTPAGGGTKDCYNQQAFASFPGNNGGNGNGNGVPAKKSYRGGSKAPTQTSGNHLQGPAGYNHMGPGSYSAQYLSEGHIQQKWDDPSQLSQYEQDVVARMEASTPTPGSSQYMDQTLLGQTQCHQPTTPAYTSPHHPNPPPSPLMYPQSHLHYPQQSPSPYMDKCSTLPHCYKGYNMPPNAQYSRQMGSHSSLKQGQYRQSQSGYSYQQPAPRGYEPHAPLQTLTSPQEPHPKYQHYTQTQQNYCLTDMPVRSPDQYYQTCSPASSHSPARSVGRSPSYSSTPSPLMPNPESFQYSQPTMTPSSSSSSTSAMPEQGGSSAMLLPPRSHPSPNVAHPVPHSYTTTPQLPTMKERFSEKLLSNPSLWSLNALTSQVENISNNVQQLLLSEALVGNKKSGKRSSGGSNSSIGSVTHSKKSEEYKNPLYADGSGVGGTIQDPYSTSQHHTLPVELHEAGYSSSSDEQLERSYYYCSQGRNLGTQVYIT</sequence>
<dbReference type="AlphaFoldDB" id="A0AAV2KEK9"/>
<dbReference type="Proteomes" id="UP001497482">
    <property type="component" value="Chromosome 18"/>
</dbReference>
<dbReference type="GO" id="GO:0032922">
    <property type="term" value="P:circadian regulation of gene expression"/>
    <property type="evidence" value="ECO:0007669"/>
    <property type="project" value="TreeGrafter"/>
</dbReference>
<feature type="region of interest" description="Disordered" evidence="1">
    <location>
        <begin position="185"/>
        <end position="210"/>
    </location>
</feature>
<evidence type="ECO:0000256" key="1">
    <source>
        <dbReference type="SAM" id="MobiDB-lite"/>
    </source>
</evidence>
<dbReference type="InterPro" id="IPR052440">
    <property type="entry name" value="Trans_Reg/Chrom_Remod"/>
</dbReference>